<dbReference type="RefSeq" id="WP_246360076.1">
    <property type="nucleotide sequence ID" value="NZ_CCXJ01000049.1"/>
</dbReference>
<dbReference type="InterPro" id="IPR006748">
    <property type="entry name" value="NH2Glyco/OHUrea_AB-resist_kin"/>
</dbReference>
<evidence type="ECO:0000313" key="2">
    <source>
        <dbReference type="Proteomes" id="UP001240447"/>
    </source>
</evidence>
<dbReference type="Gene3D" id="3.90.1200.10">
    <property type="match status" value="1"/>
</dbReference>
<protein>
    <submittedName>
        <fullName evidence="1">Streptomycin 6-kinase</fullName>
        <ecNumber evidence="1">2.7.1.72</ecNumber>
    </submittedName>
</protein>
<proteinExistence type="predicted"/>
<dbReference type="InterPro" id="IPR011009">
    <property type="entry name" value="Kinase-like_dom_sf"/>
</dbReference>
<dbReference type="GO" id="GO:0050300">
    <property type="term" value="F:aminoglycoside 6-kinase activity"/>
    <property type="evidence" value="ECO:0007669"/>
    <property type="project" value="UniProtKB-EC"/>
</dbReference>
<keyword evidence="1" id="KW-0808">Transferase</keyword>
<gene>
    <name evidence="1" type="ORF">J2S59_002217</name>
</gene>
<evidence type="ECO:0000313" key="1">
    <source>
        <dbReference type="EMBL" id="MDP9822408.1"/>
    </source>
</evidence>
<accession>A0ABT9NPW6</accession>
<reference evidence="1 2" key="1">
    <citation type="submission" date="2023-07" db="EMBL/GenBank/DDBJ databases">
        <title>Sequencing the genomes of 1000 actinobacteria strains.</title>
        <authorList>
            <person name="Klenk H.-P."/>
        </authorList>
    </citation>
    <scope>NUCLEOTIDE SEQUENCE [LARGE SCALE GENOMIC DNA]</scope>
    <source>
        <strain evidence="1 2">GD13</strain>
    </source>
</reference>
<dbReference type="SUPFAM" id="SSF56112">
    <property type="entry name" value="Protein kinase-like (PK-like)"/>
    <property type="match status" value="1"/>
</dbReference>
<dbReference type="EMBL" id="JAUSQM010000001">
    <property type="protein sequence ID" value="MDP9822408.1"/>
    <property type="molecule type" value="Genomic_DNA"/>
</dbReference>
<name>A0ABT9NPW6_9ACTN</name>
<organism evidence="1 2">
    <name type="scientific">Nocardioides massiliensis</name>
    <dbReference type="NCBI Taxonomy" id="1325935"/>
    <lineage>
        <taxon>Bacteria</taxon>
        <taxon>Bacillati</taxon>
        <taxon>Actinomycetota</taxon>
        <taxon>Actinomycetes</taxon>
        <taxon>Propionibacteriales</taxon>
        <taxon>Nocardioidaceae</taxon>
        <taxon>Nocardioides</taxon>
    </lineage>
</organism>
<keyword evidence="2" id="KW-1185">Reference proteome</keyword>
<dbReference type="Proteomes" id="UP001240447">
    <property type="component" value="Unassembled WGS sequence"/>
</dbReference>
<dbReference type="EC" id="2.7.1.72" evidence="1"/>
<sequence length="318" mass="34802">MRLPSVPAALERAGERGPAWAEWLDRLPGLAAELLAEWGLVWVPETAGGGAWHGHASWVLAVRTETGESAVLKIGLPHEEAEHEHLALRHWGGPQGRGGAVRLLRADPRRAALLLERLPGGDLQELWDVEACEIAASLYTRLHVPAPPTLRPLTAYVERWVEALSSLPRDAPLPRRLVEQAVAVGRDLRTDPATDGLLVHGDLHYANVLRANVLAGDDEDWVVIDPKPLSGDPHYEVAPLLWNRWGEVVGATDARTAVRQRFHAVVDTAMLDEDRARDWVVLRMVVNAAEAGHPAQPAGPTDRTWLTTCITVAKAVQD</sequence>
<comment type="caution">
    <text evidence="1">The sequence shown here is derived from an EMBL/GenBank/DDBJ whole genome shotgun (WGS) entry which is preliminary data.</text>
</comment>
<dbReference type="Pfam" id="PF04655">
    <property type="entry name" value="APH_6_hur"/>
    <property type="match status" value="1"/>
</dbReference>